<feature type="domain" description="HTH cro/C1-type" evidence="1">
    <location>
        <begin position="7"/>
        <end position="62"/>
    </location>
</feature>
<keyword evidence="3" id="KW-1185">Reference proteome</keyword>
<evidence type="ECO:0000313" key="3">
    <source>
        <dbReference type="Proteomes" id="UP000191554"/>
    </source>
</evidence>
<dbReference type="SMART" id="SM00530">
    <property type="entry name" value="HTH_XRE"/>
    <property type="match status" value="1"/>
</dbReference>
<dbReference type="InterPro" id="IPR010982">
    <property type="entry name" value="Lambda_DNA-bd_dom_sf"/>
</dbReference>
<sequence>MTTAEKIKSLREIKGYSQINFAKKTKVFTQSQICKIENGNRKITDTDLSVLAQALGVSITELIGDVCSKKKII</sequence>
<protein>
    <submittedName>
        <fullName evidence="2">Helix-turn-helix domain protein</fullName>
    </submittedName>
</protein>
<comment type="caution">
    <text evidence="2">The sequence shown here is derived from an EMBL/GenBank/DDBJ whole genome shotgun (WGS) entry which is preliminary data.</text>
</comment>
<dbReference type="RefSeq" id="WP_080062649.1">
    <property type="nucleotide sequence ID" value="NZ_MZGX01000001.1"/>
</dbReference>
<evidence type="ECO:0000259" key="1">
    <source>
        <dbReference type="PROSITE" id="PS50943"/>
    </source>
</evidence>
<dbReference type="AlphaFoldDB" id="A0A1V4SR27"/>
<dbReference type="Pfam" id="PF01381">
    <property type="entry name" value="HTH_3"/>
    <property type="match status" value="1"/>
</dbReference>
<dbReference type="STRING" id="48256.CLHUN_01460"/>
<dbReference type="GO" id="GO:0003677">
    <property type="term" value="F:DNA binding"/>
    <property type="evidence" value="ECO:0007669"/>
    <property type="project" value="InterPro"/>
</dbReference>
<dbReference type="PROSITE" id="PS50943">
    <property type="entry name" value="HTH_CROC1"/>
    <property type="match status" value="1"/>
</dbReference>
<dbReference type="EMBL" id="MZGX01000001">
    <property type="protein sequence ID" value="OPX46330.1"/>
    <property type="molecule type" value="Genomic_DNA"/>
</dbReference>
<gene>
    <name evidence="2" type="ORF">CLHUN_01460</name>
</gene>
<reference evidence="2 3" key="1">
    <citation type="submission" date="2017-03" db="EMBL/GenBank/DDBJ databases">
        <title>Genome sequence of Clostridium hungatei DSM 14427.</title>
        <authorList>
            <person name="Poehlein A."/>
            <person name="Daniel R."/>
        </authorList>
    </citation>
    <scope>NUCLEOTIDE SEQUENCE [LARGE SCALE GENOMIC DNA]</scope>
    <source>
        <strain evidence="2 3">DSM 14427</strain>
    </source>
</reference>
<proteinExistence type="predicted"/>
<evidence type="ECO:0000313" key="2">
    <source>
        <dbReference type="EMBL" id="OPX46330.1"/>
    </source>
</evidence>
<dbReference type="Proteomes" id="UP000191554">
    <property type="component" value="Unassembled WGS sequence"/>
</dbReference>
<dbReference type="InterPro" id="IPR001387">
    <property type="entry name" value="Cro/C1-type_HTH"/>
</dbReference>
<organism evidence="2 3">
    <name type="scientific">Ruminiclostridium hungatei</name>
    <name type="common">Clostridium hungatei</name>
    <dbReference type="NCBI Taxonomy" id="48256"/>
    <lineage>
        <taxon>Bacteria</taxon>
        <taxon>Bacillati</taxon>
        <taxon>Bacillota</taxon>
        <taxon>Clostridia</taxon>
        <taxon>Eubacteriales</taxon>
        <taxon>Oscillospiraceae</taxon>
        <taxon>Ruminiclostridium</taxon>
    </lineage>
</organism>
<dbReference type="CDD" id="cd00093">
    <property type="entry name" value="HTH_XRE"/>
    <property type="match status" value="1"/>
</dbReference>
<name>A0A1V4SR27_RUMHU</name>
<dbReference type="Gene3D" id="1.10.260.40">
    <property type="entry name" value="lambda repressor-like DNA-binding domains"/>
    <property type="match status" value="1"/>
</dbReference>
<dbReference type="OrthoDB" id="407979at2"/>
<accession>A0A1V4SR27</accession>
<dbReference type="SUPFAM" id="SSF47413">
    <property type="entry name" value="lambda repressor-like DNA-binding domains"/>
    <property type="match status" value="1"/>
</dbReference>